<dbReference type="Proteomes" id="UP001157946">
    <property type="component" value="Unassembled WGS sequence"/>
</dbReference>
<evidence type="ECO:0000256" key="1">
    <source>
        <dbReference type="SAM" id="Phobius"/>
    </source>
</evidence>
<protein>
    <submittedName>
        <fullName evidence="2">Uncharacterized protein</fullName>
    </submittedName>
</protein>
<name>A0AA45WM45_9BACL</name>
<evidence type="ECO:0000313" key="2">
    <source>
        <dbReference type="EMBL" id="SMP12774.1"/>
    </source>
</evidence>
<dbReference type="AlphaFoldDB" id="A0AA45WM45"/>
<feature type="transmembrane region" description="Helical" evidence="1">
    <location>
        <begin position="12"/>
        <end position="32"/>
    </location>
</feature>
<keyword evidence="1" id="KW-1133">Transmembrane helix</keyword>
<comment type="caution">
    <text evidence="2">The sequence shown here is derived from an EMBL/GenBank/DDBJ whole genome shotgun (WGS) entry which is preliminary data.</text>
</comment>
<accession>A0AA45WM45</accession>
<proteinExistence type="predicted"/>
<keyword evidence="1" id="KW-0472">Membrane</keyword>
<gene>
    <name evidence="2" type="ORF">SAMN06265361_102397</name>
</gene>
<feature type="transmembrane region" description="Helical" evidence="1">
    <location>
        <begin position="77"/>
        <end position="98"/>
    </location>
</feature>
<organism evidence="2 3">
    <name type="scientific">Laceyella tengchongensis</name>
    <dbReference type="NCBI Taxonomy" id="574699"/>
    <lineage>
        <taxon>Bacteria</taxon>
        <taxon>Bacillati</taxon>
        <taxon>Bacillota</taxon>
        <taxon>Bacilli</taxon>
        <taxon>Bacillales</taxon>
        <taxon>Thermoactinomycetaceae</taxon>
        <taxon>Laceyella</taxon>
    </lineage>
</organism>
<keyword evidence="3" id="KW-1185">Reference proteome</keyword>
<sequence length="104" mass="12750">MINELKEKFNDNYRKVILFLFINYILMSFILVCIYFNSIKYALLLCLINGINIVWLEHKWKVNVKLKGTIYRRIVDYPLCFIYIIIFVFNYRVITIWGKQLREK</sequence>
<evidence type="ECO:0000313" key="3">
    <source>
        <dbReference type="Proteomes" id="UP001157946"/>
    </source>
</evidence>
<keyword evidence="1" id="KW-0812">Transmembrane</keyword>
<reference evidence="2" key="1">
    <citation type="submission" date="2017-05" db="EMBL/GenBank/DDBJ databases">
        <authorList>
            <person name="Varghese N."/>
            <person name="Submissions S."/>
        </authorList>
    </citation>
    <scope>NUCLEOTIDE SEQUENCE</scope>
    <source>
        <strain evidence="2">DSM 45262</strain>
    </source>
</reference>
<dbReference type="EMBL" id="FXTU01000002">
    <property type="protein sequence ID" value="SMP12774.1"/>
    <property type="molecule type" value="Genomic_DNA"/>
</dbReference>